<name>A0A9P4NIC6_9PEZI</name>
<feature type="coiled-coil region" evidence="1">
    <location>
        <begin position="277"/>
        <end position="325"/>
    </location>
</feature>
<dbReference type="Proteomes" id="UP000800235">
    <property type="component" value="Unassembled WGS sequence"/>
</dbReference>
<protein>
    <submittedName>
        <fullName evidence="2">Uncharacterized protein</fullName>
    </submittedName>
</protein>
<evidence type="ECO:0000313" key="3">
    <source>
        <dbReference type="Proteomes" id="UP000800235"/>
    </source>
</evidence>
<keyword evidence="1" id="KW-0175">Coiled coil</keyword>
<gene>
    <name evidence="2" type="ORF">EJ08DRAFT_459099</name>
</gene>
<reference evidence="2" key="1">
    <citation type="journal article" date="2020" name="Stud. Mycol.">
        <title>101 Dothideomycetes genomes: a test case for predicting lifestyles and emergence of pathogens.</title>
        <authorList>
            <person name="Haridas S."/>
            <person name="Albert R."/>
            <person name="Binder M."/>
            <person name="Bloem J."/>
            <person name="Labutti K."/>
            <person name="Salamov A."/>
            <person name="Andreopoulos B."/>
            <person name="Baker S."/>
            <person name="Barry K."/>
            <person name="Bills G."/>
            <person name="Bluhm B."/>
            <person name="Cannon C."/>
            <person name="Castanera R."/>
            <person name="Culley D."/>
            <person name="Daum C."/>
            <person name="Ezra D."/>
            <person name="Gonzalez J."/>
            <person name="Henrissat B."/>
            <person name="Kuo A."/>
            <person name="Liang C."/>
            <person name="Lipzen A."/>
            <person name="Lutzoni F."/>
            <person name="Magnuson J."/>
            <person name="Mondo S."/>
            <person name="Nolan M."/>
            <person name="Ohm R."/>
            <person name="Pangilinan J."/>
            <person name="Park H.-J."/>
            <person name="Ramirez L."/>
            <person name="Alfaro M."/>
            <person name="Sun H."/>
            <person name="Tritt A."/>
            <person name="Yoshinaga Y."/>
            <person name="Zwiers L.-H."/>
            <person name="Turgeon B."/>
            <person name="Goodwin S."/>
            <person name="Spatafora J."/>
            <person name="Crous P."/>
            <person name="Grigoriev I."/>
        </authorList>
    </citation>
    <scope>NUCLEOTIDE SEQUENCE</scope>
    <source>
        <strain evidence="2">CBS 130266</strain>
    </source>
</reference>
<organism evidence="2 3">
    <name type="scientific">Tothia fuscella</name>
    <dbReference type="NCBI Taxonomy" id="1048955"/>
    <lineage>
        <taxon>Eukaryota</taxon>
        <taxon>Fungi</taxon>
        <taxon>Dikarya</taxon>
        <taxon>Ascomycota</taxon>
        <taxon>Pezizomycotina</taxon>
        <taxon>Dothideomycetes</taxon>
        <taxon>Pleosporomycetidae</taxon>
        <taxon>Venturiales</taxon>
        <taxon>Cylindrosympodiaceae</taxon>
        <taxon>Tothia</taxon>
    </lineage>
</organism>
<dbReference type="AlphaFoldDB" id="A0A9P4NIC6"/>
<proteinExistence type="predicted"/>
<comment type="caution">
    <text evidence="2">The sequence shown here is derived from an EMBL/GenBank/DDBJ whole genome shotgun (WGS) entry which is preliminary data.</text>
</comment>
<evidence type="ECO:0000256" key="1">
    <source>
        <dbReference type="SAM" id="Coils"/>
    </source>
</evidence>
<keyword evidence="3" id="KW-1185">Reference proteome</keyword>
<accession>A0A9P4NIC6</accession>
<dbReference type="EMBL" id="MU007085">
    <property type="protein sequence ID" value="KAF2423100.1"/>
    <property type="molecule type" value="Genomic_DNA"/>
</dbReference>
<sequence length="330" mass="36678">MSEGPMSNLRSPTPVLFSTGLLDFLADRRGETRERPKTYQNSDTSIRSTMVDISVAKAEHSLQDQSAPRSVEIGGKDTQLRSQTLCMEPIGTCMEPTGTCMEPIGTYAYMGNTSHESPSLLWPTIGALGFTVVAFYAARTSFRGQEFALKPLTLRPSSASSNLLYSSLAANVVCSGALVYACYQHRTGVTPLHLVIPTTWEDALTRHASSQLLNLRKQYQSQSESLANQHARIVEDIQLRWQNIKVAQAVALADISRSQNASQRKIRKGESSVWDAARQAEHASKGLRNDLLSLEAENTALNRRLKEAEYRLDELTRQATKFTRRKEKVD</sequence>
<evidence type="ECO:0000313" key="2">
    <source>
        <dbReference type="EMBL" id="KAF2423100.1"/>
    </source>
</evidence>